<dbReference type="EMBL" id="JAGPXD010000003">
    <property type="protein sequence ID" value="KAH7361394.1"/>
    <property type="molecule type" value="Genomic_DNA"/>
</dbReference>
<accession>A0A8K0X2Q2</accession>
<gene>
    <name evidence="2" type="ORF">B0T11DRAFT_74046</name>
</gene>
<reference evidence="2" key="1">
    <citation type="journal article" date="2021" name="Nat. Commun.">
        <title>Genetic determinants of endophytism in the Arabidopsis root mycobiome.</title>
        <authorList>
            <person name="Mesny F."/>
            <person name="Miyauchi S."/>
            <person name="Thiergart T."/>
            <person name="Pickel B."/>
            <person name="Atanasova L."/>
            <person name="Karlsson M."/>
            <person name="Huettel B."/>
            <person name="Barry K.W."/>
            <person name="Haridas S."/>
            <person name="Chen C."/>
            <person name="Bauer D."/>
            <person name="Andreopoulos W."/>
            <person name="Pangilinan J."/>
            <person name="LaButti K."/>
            <person name="Riley R."/>
            <person name="Lipzen A."/>
            <person name="Clum A."/>
            <person name="Drula E."/>
            <person name="Henrissat B."/>
            <person name="Kohler A."/>
            <person name="Grigoriev I.V."/>
            <person name="Martin F.M."/>
            <person name="Hacquard S."/>
        </authorList>
    </citation>
    <scope>NUCLEOTIDE SEQUENCE</scope>
    <source>
        <strain evidence="2">MPI-CAGE-AT-0016</strain>
    </source>
</reference>
<keyword evidence="1" id="KW-0732">Signal</keyword>
<dbReference type="Proteomes" id="UP000813385">
    <property type="component" value="Unassembled WGS sequence"/>
</dbReference>
<dbReference type="AlphaFoldDB" id="A0A8K0X2Q2"/>
<keyword evidence="3" id="KW-1185">Reference proteome</keyword>
<sequence>MRFFSLLGLASFALAAPAVKDVQVRAAGELQVIQARQQTVLGTIVSALGELQSVTTANLQAIQLAASETKESVDAAVLIEIQTAIRANAERIAAAIRQAAATITAASAGAGGNLAGLTQEQLAASLAQITAGLNEFEQAVRGVRAQLQVSVVGVNTAVRDLAVAQLQAIENSVRPFVDPIRQFVRDVQDARVKASGGILGLGNVVSSLTGVVTRLVQSLGLNLAL</sequence>
<name>A0A8K0X2Q2_9PEZI</name>
<comment type="caution">
    <text evidence="2">The sequence shown here is derived from an EMBL/GenBank/DDBJ whole genome shotgun (WGS) entry which is preliminary data.</text>
</comment>
<organism evidence="2 3">
    <name type="scientific">Plectosphaerella cucumerina</name>
    <dbReference type="NCBI Taxonomy" id="40658"/>
    <lineage>
        <taxon>Eukaryota</taxon>
        <taxon>Fungi</taxon>
        <taxon>Dikarya</taxon>
        <taxon>Ascomycota</taxon>
        <taxon>Pezizomycotina</taxon>
        <taxon>Sordariomycetes</taxon>
        <taxon>Hypocreomycetidae</taxon>
        <taxon>Glomerellales</taxon>
        <taxon>Plectosphaerellaceae</taxon>
        <taxon>Plectosphaerella</taxon>
    </lineage>
</organism>
<proteinExistence type="predicted"/>
<dbReference type="OrthoDB" id="4838383at2759"/>
<evidence type="ECO:0000313" key="3">
    <source>
        <dbReference type="Proteomes" id="UP000813385"/>
    </source>
</evidence>
<protein>
    <submittedName>
        <fullName evidence="2">Uncharacterized protein</fullName>
    </submittedName>
</protein>
<feature type="chain" id="PRO_5035459752" evidence="1">
    <location>
        <begin position="16"/>
        <end position="225"/>
    </location>
</feature>
<feature type="signal peptide" evidence="1">
    <location>
        <begin position="1"/>
        <end position="15"/>
    </location>
</feature>
<evidence type="ECO:0000256" key="1">
    <source>
        <dbReference type="SAM" id="SignalP"/>
    </source>
</evidence>
<evidence type="ECO:0000313" key="2">
    <source>
        <dbReference type="EMBL" id="KAH7361394.1"/>
    </source>
</evidence>